<evidence type="ECO:0000256" key="6">
    <source>
        <dbReference type="ARBA" id="ARBA00023163"/>
    </source>
</evidence>
<keyword evidence="3 8" id="KW-0863">Zinc-finger</keyword>
<feature type="compositionally biased region" description="Polar residues" evidence="9">
    <location>
        <begin position="199"/>
        <end position="208"/>
    </location>
</feature>
<accession>A0A1M2VEB4</accession>
<dbReference type="GO" id="GO:0006357">
    <property type="term" value="P:regulation of transcription by RNA polymerase II"/>
    <property type="evidence" value="ECO:0007669"/>
    <property type="project" value="TreeGrafter"/>
</dbReference>
<dbReference type="OMA" id="WNMQNWA"/>
<gene>
    <name evidence="11" type="ORF">TRAPUB_3178</name>
</gene>
<dbReference type="SMART" id="SM00355">
    <property type="entry name" value="ZnF_C2H2"/>
    <property type="match status" value="3"/>
</dbReference>
<evidence type="ECO:0000256" key="2">
    <source>
        <dbReference type="ARBA" id="ARBA00022723"/>
    </source>
</evidence>
<dbReference type="STRING" id="154538.A0A1M2VEB4"/>
<evidence type="ECO:0000313" key="11">
    <source>
        <dbReference type="EMBL" id="OJT05991.1"/>
    </source>
</evidence>
<dbReference type="GO" id="GO:0008270">
    <property type="term" value="F:zinc ion binding"/>
    <property type="evidence" value="ECO:0007669"/>
    <property type="project" value="UniProtKB-KW"/>
</dbReference>
<name>A0A1M2VEB4_TRAPU</name>
<comment type="subcellular location">
    <subcellularLocation>
        <location evidence="1">Nucleus</location>
    </subcellularLocation>
</comment>
<dbReference type="SUPFAM" id="SSF57667">
    <property type="entry name" value="beta-beta-alpha zinc fingers"/>
    <property type="match status" value="1"/>
</dbReference>
<evidence type="ECO:0000256" key="5">
    <source>
        <dbReference type="ARBA" id="ARBA00023015"/>
    </source>
</evidence>
<dbReference type="GO" id="GO:0005634">
    <property type="term" value="C:nucleus"/>
    <property type="evidence" value="ECO:0007669"/>
    <property type="project" value="UniProtKB-SubCell"/>
</dbReference>
<dbReference type="InterPro" id="IPR051061">
    <property type="entry name" value="Zinc_finger_trans_reg"/>
</dbReference>
<evidence type="ECO:0000256" key="4">
    <source>
        <dbReference type="ARBA" id="ARBA00022833"/>
    </source>
</evidence>
<evidence type="ECO:0000259" key="10">
    <source>
        <dbReference type="PROSITE" id="PS50157"/>
    </source>
</evidence>
<feature type="domain" description="C2H2-type" evidence="10">
    <location>
        <begin position="56"/>
        <end position="85"/>
    </location>
</feature>
<comment type="caution">
    <text evidence="11">The sequence shown here is derived from an EMBL/GenBank/DDBJ whole genome shotgun (WGS) entry which is preliminary data.</text>
</comment>
<proteinExistence type="predicted"/>
<dbReference type="InterPro" id="IPR013087">
    <property type="entry name" value="Znf_C2H2_type"/>
</dbReference>
<reference evidence="11 12" key="1">
    <citation type="submission" date="2016-10" db="EMBL/GenBank/DDBJ databases">
        <title>Genome sequence of the basidiomycete white-rot fungus Trametes pubescens.</title>
        <authorList>
            <person name="Makela M.R."/>
            <person name="Granchi Z."/>
            <person name="Peng M."/>
            <person name="De Vries R.P."/>
            <person name="Grigoriev I."/>
            <person name="Riley R."/>
            <person name="Hilden K."/>
        </authorList>
    </citation>
    <scope>NUCLEOTIDE SEQUENCE [LARGE SCALE GENOMIC DNA]</scope>
    <source>
        <strain evidence="11 12">FBCC735</strain>
    </source>
</reference>
<organism evidence="11 12">
    <name type="scientific">Trametes pubescens</name>
    <name type="common">White-rot fungus</name>
    <dbReference type="NCBI Taxonomy" id="154538"/>
    <lineage>
        <taxon>Eukaryota</taxon>
        <taxon>Fungi</taxon>
        <taxon>Dikarya</taxon>
        <taxon>Basidiomycota</taxon>
        <taxon>Agaricomycotina</taxon>
        <taxon>Agaricomycetes</taxon>
        <taxon>Polyporales</taxon>
        <taxon>Polyporaceae</taxon>
        <taxon>Trametes</taxon>
    </lineage>
</organism>
<sequence>MVRNTKSAKSSKGSAPVQSTKASITRCRYPGCPYTSTRTSDLKRHFSVHLDGPGQFKCPFPGCHHTSKQRSNLKPHLAIHTGNRPDKCPDQWIDEYGVVSRCTAAFSDPSGLLRHRKRRHDYKVGNRGTLAPKFRSAADQEADSELNALALELKITVSEAARELKKRRMAGYYGRSSTSSASSSNVDPATPEPVYEPVASSSTSSHIQNALPMKHERSPTPSFDALAADMGLHLDSSSFLCSFDDAPQLAASDVNDWQQQQQQILGQNFGGAMDATDFLLSNLDPQFLNAPVDWSFTGAPEAASAPQPAIDWNMQNWAQSFVAPPMDPPMGSDMGLGMGMGMGAPNPLAYNTPSVSSADPLYGQTMPSWDHSYYDGFSTDGSSITSSPSVHGLDYLDDFLRRTA</sequence>
<dbReference type="PROSITE" id="PS50157">
    <property type="entry name" value="ZINC_FINGER_C2H2_2"/>
    <property type="match status" value="1"/>
</dbReference>
<dbReference type="OrthoDB" id="2756923at2759"/>
<dbReference type="Gene3D" id="3.30.160.60">
    <property type="entry name" value="Classic Zinc Finger"/>
    <property type="match status" value="1"/>
</dbReference>
<dbReference type="Proteomes" id="UP000184267">
    <property type="component" value="Unassembled WGS sequence"/>
</dbReference>
<keyword evidence="2" id="KW-0479">Metal-binding</keyword>
<evidence type="ECO:0000256" key="8">
    <source>
        <dbReference type="PROSITE-ProRule" id="PRU00042"/>
    </source>
</evidence>
<feature type="region of interest" description="Disordered" evidence="9">
    <location>
        <begin position="1"/>
        <end position="20"/>
    </location>
</feature>
<dbReference type="InterPro" id="IPR036236">
    <property type="entry name" value="Znf_C2H2_sf"/>
</dbReference>
<dbReference type="PANTHER" id="PTHR46179:SF13">
    <property type="entry name" value="C2H2-TYPE DOMAIN-CONTAINING PROTEIN"/>
    <property type="match status" value="1"/>
</dbReference>
<evidence type="ECO:0000256" key="1">
    <source>
        <dbReference type="ARBA" id="ARBA00004123"/>
    </source>
</evidence>
<evidence type="ECO:0000256" key="9">
    <source>
        <dbReference type="SAM" id="MobiDB-lite"/>
    </source>
</evidence>
<evidence type="ECO:0000256" key="7">
    <source>
        <dbReference type="ARBA" id="ARBA00023242"/>
    </source>
</evidence>
<protein>
    <recommendedName>
        <fullName evidence="10">C2H2-type domain-containing protein</fullName>
    </recommendedName>
</protein>
<evidence type="ECO:0000256" key="3">
    <source>
        <dbReference type="ARBA" id="ARBA00022771"/>
    </source>
</evidence>
<keyword evidence="12" id="KW-1185">Reference proteome</keyword>
<evidence type="ECO:0000313" key="12">
    <source>
        <dbReference type="Proteomes" id="UP000184267"/>
    </source>
</evidence>
<keyword evidence="5" id="KW-0805">Transcription regulation</keyword>
<feature type="region of interest" description="Disordered" evidence="9">
    <location>
        <begin position="172"/>
        <end position="218"/>
    </location>
</feature>
<dbReference type="EMBL" id="MNAD01001364">
    <property type="protein sequence ID" value="OJT05991.1"/>
    <property type="molecule type" value="Genomic_DNA"/>
</dbReference>
<keyword evidence="6" id="KW-0804">Transcription</keyword>
<dbReference type="PANTHER" id="PTHR46179">
    <property type="entry name" value="ZINC FINGER PROTEIN"/>
    <property type="match status" value="1"/>
</dbReference>
<keyword evidence="4" id="KW-0862">Zinc</keyword>
<dbReference type="AlphaFoldDB" id="A0A1M2VEB4"/>
<keyword evidence="7" id="KW-0539">Nucleus</keyword>